<keyword evidence="3" id="KW-1185">Reference proteome</keyword>
<reference evidence="2 3" key="1">
    <citation type="submission" date="2018-10" db="EMBL/GenBank/DDBJ databases">
        <title>Genomic Encyclopedia of Archaeal and Bacterial Type Strains, Phase II (KMG-II): from individual species to whole genera.</title>
        <authorList>
            <person name="Goeker M."/>
        </authorList>
    </citation>
    <scope>NUCLEOTIDE SEQUENCE [LARGE SCALE GENOMIC DNA]</scope>
    <source>
        <strain evidence="2 3">DSM 14954</strain>
    </source>
</reference>
<feature type="chain" id="PRO_5025057157" evidence="1">
    <location>
        <begin position="21"/>
        <end position="367"/>
    </location>
</feature>
<dbReference type="AlphaFoldDB" id="A0A660LBE8"/>
<protein>
    <submittedName>
        <fullName evidence="2">Uncharacterized protein</fullName>
    </submittedName>
</protein>
<keyword evidence="1" id="KW-0732">Signal</keyword>
<dbReference type="PROSITE" id="PS51257">
    <property type="entry name" value="PROKAR_LIPOPROTEIN"/>
    <property type="match status" value="1"/>
</dbReference>
<evidence type="ECO:0000313" key="2">
    <source>
        <dbReference type="EMBL" id="RKQ90344.1"/>
    </source>
</evidence>
<evidence type="ECO:0000313" key="3">
    <source>
        <dbReference type="Proteomes" id="UP000278962"/>
    </source>
</evidence>
<dbReference type="RefSeq" id="WP_121246814.1">
    <property type="nucleotide sequence ID" value="NZ_RBIL01000001.1"/>
</dbReference>
<organism evidence="2 3">
    <name type="scientific">Solirubrobacter pauli</name>
    <dbReference type="NCBI Taxonomy" id="166793"/>
    <lineage>
        <taxon>Bacteria</taxon>
        <taxon>Bacillati</taxon>
        <taxon>Actinomycetota</taxon>
        <taxon>Thermoleophilia</taxon>
        <taxon>Solirubrobacterales</taxon>
        <taxon>Solirubrobacteraceae</taxon>
        <taxon>Solirubrobacter</taxon>
    </lineage>
</organism>
<name>A0A660LBE8_9ACTN</name>
<comment type="caution">
    <text evidence="2">The sequence shown here is derived from an EMBL/GenBank/DDBJ whole genome shotgun (WGS) entry which is preliminary data.</text>
</comment>
<gene>
    <name evidence="2" type="ORF">C8N24_0145</name>
</gene>
<accession>A0A660LBE8</accession>
<dbReference type="EMBL" id="RBIL01000001">
    <property type="protein sequence ID" value="RKQ90344.1"/>
    <property type="molecule type" value="Genomic_DNA"/>
</dbReference>
<feature type="signal peptide" evidence="1">
    <location>
        <begin position="1"/>
        <end position="20"/>
    </location>
</feature>
<dbReference type="Proteomes" id="UP000278962">
    <property type="component" value="Unassembled WGS sequence"/>
</dbReference>
<sequence length="367" mass="40136">MRALLVAGALLALFPSSAAACTALPAPSATKVPIHRFKVDERTQRTVLRVCVHGHTVELARGRFREGRRRSSGVRVGAAGAAGHRVAWITERHRGGLRTSEVTLASVGRAVRVLRRFTVQRQRAHVSAQLDVLLTRAGDLAWTAGSYDDPKGVVAVKQPGRRLRRLDIYTGRPLALEDGRTLRWLSGDTSYDFFDLHPIDCRSRSRFTPYARNDRVLLTRAIYRPNHSEVSVVRGCDLATGRDRVLIENDSNIGVASDLTLIGLDRTWAVFRQDAGDGRGWDVSTLMLADVVTDRSPVIQRGTFPIAGSPFAVTDAGRGAWIVGGTLYATGRDYDVVALDSGGALTDLHAEGDALVWTRDGVLKRVR</sequence>
<evidence type="ECO:0000256" key="1">
    <source>
        <dbReference type="SAM" id="SignalP"/>
    </source>
</evidence>
<proteinExistence type="predicted"/>